<dbReference type="InParanoid" id="A0A5K4F8X0"/>
<name>A0A5K4F8X0_SCHMA</name>
<keyword evidence="2" id="KW-0732">Signal</keyword>
<organism evidence="3">
    <name type="scientific">Schistosoma mansoni</name>
    <name type="common">Blood fluke</name>
    <dbReference type="NCBI Taxonomy" id="6183"/>
    <lineage>
        <taxon>Eukaryota</taxon>
        <taxon>Metazoa</taxon>
        <taxon>Spiralia</taxon>
        <taxon>Lophotrochozoa</taxon>
        <taxon>Platyhelminthes</taxon>
        <taxon>Trematoda</taxon>
        <taxon>Digenea</taxon>
        <taxon>Strigeidida</taxon>
        <taxon>Schistosomatoidea</taxon>
        <taxon>Schistosomatidae</taxon>
        <taxon>Schistosoma</taxon>
    </lineage>
</organism>
<feature type="compositionally biased region" description="Polar residues" evidence="1">
    <location>
        <begin position="153"/>
        <end position="184"/>
    </location>
</feature>
<dbReference type="AlphaFoldDB" id="A0A5K4F8X0"/>
<feature type="compositionally biased region" description="Pro residues" evidence="1">
    <location>
        <begin position="59"/>
        <end position="73"/>
    </location>
</feature>
<sequence length="413" mass="46110">MIKLKTFVIFLVGLLFHVLQLDFHYRRDHTCQYCPDETKHKYCSIMINTPRKSACTSKLPPPTSQTPTPPPPTTRQSNMNMVTRYTTEEANELAKLVLRYRDIWKDKKHSSSLVQKHLWMQFSQYLHSKGWPRRNWTQLRRKGQSLLRKFNDMTTNQLEVSKSNPNSIENPSNHTPLSSSNANAHVNGHIGSVTENQSSVHRPNLPTLTPSPVVSITSKLATPSLSPPTNHVQPNPPNTTGPKILNAFSTAHMSQQLAIPHDVAVLQPTTTTNNMVGEVAINRVALLTPVSCISFGVARTHTASVSPVREVNMSKPPSDQPSRNPVTATIDLSVSSEDEESCLELSGTRDQANTNHVNGVGETSEDCITSECEGTPLSETLIHKRIKCLDLKIEILQMKKQYWSEKLKLSSKS</sequence>
<reference evidence="3" key="1">
    <citation type="submission" date="2019-11" db="UniProtKB">
        <authorList>
            <consortium name="WormBaseParasite"/>
        </authorList>
    </citation>
    <scope>IDENTIFICATION</scope>
    <source>
        <strain evidence="3">Puerto Rican</strain>
    </source>
</reference>
<feature type="region of interest" description="Disordered" evidence="1">
    <location>
        <begin position="54"/>
        <end position="78"/>
    </location>
</feature>
<evidence type="ECO:0000313" key="3">
    <source>
        <dbReference type="WBParaSite" id="Smp_329280.2"/>
    </source>
</evidence>
<proteinExistence type="predicted"/>
<evidence type="ECO:0000256" key="1">
    <source>
        <dbReference type="SAM" id="MobiDB-lite"/>
    </source>
</evidence>
<feature type="chain" id="PRO_5024343100" evidence="2">
    <location>
        <begin position="22"/>
        <end position="413"/>
    </location>
</feature>
<feature type="signal peptide" evidence="2">
    <location>
        <begin position="1"/>
        <end position="21"/>
    </location>
</feature>
<protein>
    <submittedName>
        <fullName evidence="3">Uncharacterized protein</fullName>
    </submittedName>
</protein>
<evidence type="ECO:0000256" key="2">
    <source>
        <dbReference type="SAM" id="SignalP"/>
    </source>
</evidence>
<feature type="compositionally biased region" description="Polar residues" evidence="1">
    <location>
        <begin position="219"/>
        <end position="233"/>
    </location>
</feature>
<dbReference type="WBParaSite" id="Smp_329280.2">
    <property type="protein sequence ID" value="Smp_329280.2"/>
    <property type="gene ID" value="Smp_329280"/>
</dbReference>
<dbReference type="STRING" id="6183.A0A5K4F8X0"/>
<dbReference type="ExpressionAtlas" id="A0A5K4F8X0">
    <property type="expression patterns" value="baseline and differential"/>
</dbReference>
<feature type="region of interest" description="Disordered" evidence="1">
    <location>
        <begin position="153"/>
        <end position="189"/>
    </location>
</feature>
<accession>A0A5K4F8X0</accession>
<feature type="region of interest" description="Disordered" evidence="1">
    <location>
        <begin position="219"/>
        <end position="244"/>
    </location>
</feature>